<reference evidence="6" key="1">
    <citation type="submission" date="2023-04" db="EMBL/GenBank/DDBJ databases">
        <title>Complete genome sequence of Temperatibacter marinus.</title>
        <authorList>
            <person name="Rong J.-C."/>
            <person name="Yi M.-L."/>
            <person name="Zhao Q."/>
        </authorList>
    </citation>
    <scope>NUCLEOTIDE SEQUENCE</scope>
    <source>
        <strain evidence="6">NBRC 110045</strain>
    </source>
</reference>
<accession>A0AA52EEK1</accession>
<keyword evidence="7" id="KW-1185">Reference proteome</keyword>
<feature type="domain" description="Glycosyltransferase 2-like" evidence="5">
    <location>
        <begin position="6"/>
        <end position="121"/>
    </location>
</feature>
<evidence type="ECO:0000256" key="1">
    <source>
        <dbReference type="ARBA" id="ARBA00006739"/>
    </source>
</evidence>
<comment type="similarity">
    <text evidence="1">Belongs to the glycosyltransferase 2 family.</text>
</comment>
<dbReference type="Pfam" id="PF00535">
    <property type="entry name" value="Glycos_transf_2"/>
    <property type="match status" value="1"/>
</dbReference>
<dbReference type="InterPro" id="IPR029044">
    <property type="entry name" value="Nucleotide-diphossugar_trans"/>
</dbReference>
<evidence type="ECO:0000313" key="7">
    <source>
        <dbReference type="Proteomes" id="UP001268683"/>
    </source>
</evidence>
<keyword evidence="4" id="KW-0472">Membrane</keyword>
<evidence type="ECO:0000256" key="3">
    <source>
        <dbReference type="ARBA" id="ARBA00022679"/>
    </source>
</evidence>
<name>A0AA52EEK1_9PROT</name>
<evidence type="ECO:0000313" key="6">
    <source>
        <dbReference type="EMBL" id="WND03270.1"/>
    </source>
</evidence>
<dbReference type="Gene3D" id="3.90.550.10">
    <property type="entry name" value="Spore Coat Polysaccharide Biosynthesis Protein SpsA, Chain A"/>
    <property type="match status" value="1"/>
</dbReference>
<dbReference type="EMBL" id="CP123872">
    <property type="protein sequence ID" value="WND03270.1"/>
    <property type="molecule type" value="Genomic_DNA"/>
</dbReference>
<dbReference type="CDD" id="cd06423">
    <property type="entry name" value="CESA_like"/>
    <property type="match status" value="1"/>
</dbReference>
<dbReference type="GO" id="GO:0016757">
    <property type="term" value="F:glycosyltransferase activity"/>
    <property type="evidence" value="ECO:0007669"/>
    <property type="project" value="UniProtKB-KW"/>
</dbReference>
<gene>
    <name evidence="6" type="ORF">QGN29_02665</name>
</gene>
<evidence type="ECO:0000256" key="4">
    <source>
        <dbReference type="SAM" id="Phobius"/>
    </source>
</evidence>
<dbReference type="Proteomes" id="UP001268683">
    <property type="component" value="Chromosome"/>
</dbReference>
<sequence>MQPICSILIPACNEEAVIQSTLHSLLLDAKPNEFDIIVLCNGCFDRTADLAREVHKDISVVEINKPSKTNALNIGISHTKTENIVFLDADIKVTAKSVRTLIKNLEQSQTHLAFGRAVFIVDQASYLVRSFYKAWHLNPYFDEGKIGGYFALSKAGIDRLGTFPEITNDDEFVKRKLTSRSYEPQAAYYIDTPRTFPSLLNVRSRVYKGNQELETANAQGFQPKLGSAKKRHNALLFMKRIIKNPQTWIGALIFALSVILVRLRTKIQRQSMIWEKDHTTRKSISIE</sequence>
<proteinExistence type="inferred from homology"/>
<evidence type="ECO:0000256" key="2">
    <source>
        <dbReference type="ARBA" id="ARBA00022676"/>
    </source>
</evidence>
<dbReference type="PANTHER" id="PTHR43630">
    <property type="entry name" value="POLY-BETA-1,6-N-ACETYL-D-GLUCOSAMINE SYNTHASE"/>
    <property type="match status" value="1"/>
</dbReference>
<feature type="transmembrane region" description="Helical" evidence="4">
    <location>
        <begin position="247"/>
        <end position="263"/>
    </location>
</feature>
<dbReference type="EC" id="2.4.-.-" evidence="6"/>
<dbReference type="AlphaFoldDB" id="A0AA52EEK1"/>
<keyword evidence="2 6" id="KW-0328">Glycosyltransferase</keyword>
<organism evidence="6 7">
    <name type="scientific">Temperatibacter marinus</name>
    <dbReference type="NCBI Taxonomy" id="1456591"/>
    <lineage>
        <taxon>Bacteria</taxon>
        <taxon>Pseudomonadati</taxon>
        <taxon>Pseudomonadota</taxon>
        <taxon>Alphaproteobacteria</taxon>
        <taxon>Kordiimonadales</taxon>
        <taxon>Temperatibacteraceae</taxon>
        <taxon>Temperatibacter</taxon>
    </lineage>
</organism>
<dbReference type="InterPro" id="IPR001173">
    <property type="entry name" value="Glyco_trans_2-like"/>
</dbReference>
<dbReference type="SUPFAM" id="SSF53448">
    <property type="entry name" value="Nucleotide-diphospho-sugar transferases"/>
    <property type="match status" value="1"/>
</dbReference>
<protein>
    <submittedName>
        <fullName evidence="6">Glycosyltransferase</fullName>
        <ecNumber evidence="6">2.4.-.-</ecNumber>
    </submittedName>
</protein>
<evidence type="ECO:0000259" key="5">
    <source>
        <dbReference type="Pfam" id="PF00535"/>
    </source>
</evidence>
<keyword evidence="4" id="KW-0812">Transmembrane</keyword>
<dbReference type="RefSeq" id="WP_310799123.1">
    <property type="nucleotide sequence ID" value="NZ_CP123872.1"/>
</dbReference>
<keyword evidence="4" id="KW-1133">Transmembrane helix</keyword>
<dbReference type="PANTHER" id="PTHR43630:SF1">
    <property type="entry name" value="POLY-BETA-1,6-N-ACETYL-D-GLUCOSAMINE SYNTHASE"/>
    <property type="match status" value="1"/>
</dbReference>
<keyword evidence="3 6" id="KW-0808">Transferase</keyword>
<dbReference type="KEGG" id="tmk:QGN29_02665"/>